<name>A0A1V3L4A9_9PAST</name>
<organism evidence="1 2">
    <name type="scientific">Rodentibacter ratti</name>
    <dbReference type="NCBI Taxonomy" id="1906745"/>
    <lineage>
        <taxon>Bacteria</taxon>
        <taxon>Pseudomonadati</taxon>
        <taxon>Pseudomonadota</taxon>
        <taxon>Gammaproteobacteria</taxon>
        <taxon>Pasteurellales</taxon>
        <taxon>Pasteurellaceae</taxon>
        <taxon>Rodentibacter</taxon>
    </lineage>
</organism>
<dbReference type="EMBL" id="MLAH01000035">
    <property type="protein sequence ID" value="OOF84641.1"/>
    <property type="molecule type" value="Genomic_DNA"/>
</dbReference>
<evidence type="ECO:0000313" key="2">
    <source>
        <dbReference type="Proteomes" id="UP000189549"/>
    </source>
</evidence>
<evidence type="ECO:0000313" key="1">
    <source>
        <dbReference type="EMBL" id="OOF84641.1"/>
    </source>
</evidence>
<dbReference type="AlphaFoldDB" id="A0A1V3L4A9"/>
<accession>A0A1V3L4A9</accession>
<comment type="caution">
    <text evidence="1">The sequence shown here is derived from an EMBL/GenBank/DDBJ whole genome shotgun (WGS) entry which is preliminary data.</text>
</comment>
<proteinExistence type="predicted"/>
<gene>
    <name evidence="1" type="ORF">BKG93_06665</name>
</gene>
<dbReference type="RefSeq" id="WP_077476298.1">
    <property type="nucleotide sequence ID" value="NZ_MLAH01000035.1"/>
</dbReference>
<protein>
    <submittedName>
        <fullName evidence="1">Uncharacterized protein</fullName>
    </submittedName>
</protein>
<dbReference type="Proteomes" id="UP000189549">
    <property type="component" value="Unassembled WGS sequence"/>
</dbReference>
<sequence>MSKFAKELKKRLADFKAGQGKVARVGVIENQHYDDDTPVAYIAAVHEYGAVISVPERKATIHRKINKKGEWTNKYGSRFVKKSQSNFDTDVTIPAHTIKIEARPFFRPTIREKSQEWGRLASSLLKQDLDLNSVLYQIGDRASKDVVETISKIKEPKLKKSTIRARKSRYKSKVTGELDKPLVDTGQLIGAISSQVVDKSGE</sequence>
<reference evidence="1 2" key="1">
    <citation type="submission" date="2016-10" db="EMBL/GenBank/DDBJ databases">
        <title>Rodentibacter gen. nov. and new species.</title>
        <authorList>
            <person name="Christensen H."/>
        </authorList>
    </citation>
    <scope>NUCLEOTIDE SEQUENCE [LARGE SCALE GENOMIC DNA]</scope>
    <source>
        <strain evidence="1 2">Ppn157</strain>
    </source>
</reference>